<evidence type="ECO:0000313" key="2">
    <source>
        <dbReference type="Proteomes" id="UP001597342"/>
    </source>
</evidence>
<keyword evidence="2" id="KW-1185">Reference proteome</keyword>
<sequence>MNTKKESIQILVDEFRAPLNNRNTSFSNINVSKNVWWINIAPLKFENDVNILLHSMDEIIWICLPKGFTNDLSSVFKIRNDKNVVDLEISSDKKYKYLIDIKSGGTEFDFAPYIIKSISI</sequence>
<name>A0ABW4Y2N9_9FLAO</name>
<comment type="caution">
    <text evidence="1">The sequence shown here is derived from an EMBL/GenBank/DDBJ whole genome shotgun (WGS) entry which is preliminary data.</text>
</comment>
<dbReference type="EMBL" id="JBHUHU010000003">
    <property type="protein sequence ID" value="MFD2100648.1"/>
    <property type="molecule type" value="Genomic_DNA"/>
</dbReference>
<dbReference type="RefSeq" id="WP_379831351.1">
    <property type="nucleotide sequence ID" value="NZ_JBHUHU010000003.1"/>
</dbReference>
<organism evidence="1 2">
    <name type="scientific">Flagellimonas iocasae</name>
    <dbReference type="NCBI Taxonomy" id="2055905"/>
    <lineage>
        <taxon>Bacteria</taxon>
        <taxon>Pseudomonadati</taxon>
        <taxon>Bacteroidota</taxon>
        <taxon>Flavobacteriia</taxon>
        <taxon>Flavobacteriales</taxon>
        <taxon>Flavobacteriaceae</taxon>
        <taxon>Flagellimonas</taxon>
    </lineage>
</organism>
<evidence type="ECO:0000313" key="1">
    <source>
        <dbReference type="EMBL" id="MFD2100648.1"/>
    </source>
</evidence>
<gene>
    <name evidence="1" type="ORF">ACFSJE_12735</name>
</gene>
<reference evidence="2" key="1">
    <citation type="journal article" date="2019" name="Int. J. Syst. Evol. Microbiol.">
        <title>The Global Catalogue of Microorganisms (GCM) 10K type strain sequencing project: providing services to taxonomists for standard genome sequencing and annotation.</title>
        <authorList>
            <consortium name="The Broad Institute Genomics Platform"/>
            <consortium name="The Broad Institute Genome Sequencing Center for Infectious Disease"/>
            <person name="Wu L."/>
            <person name="Ma J."/>
        </authorList>
    </citation>
    <scope>NUCLEOTIDE SEQUENCE [LARGE SCALE GENOMIC DNA]</scope>
    <source>
        <strain evidence="2">JCM 3389</strain>
    </source>
</reference>
<accession>A0ABW4Y2N9</accession>
<proteinExistence type="predicted"/>
<protein>
    <submittedName>
        <fullName evidence="1">Uncharacterized protein</fullName>
    </submittedName>
</protein>
<dbReference type="Proteomes" id="UP001597342">
    <property type="component" value="Unassembled WGS sequence"/>
</dbReference>